<evidence type="ECO:0000256" key="1">
    <source>
        <dbReference type="ARBA" id="ARBA00004651"/>
    </source>
</evidence>
<feature type="transmembrane region" description="Helical" evidence="8">
    <location>
        <begin position="51"/>
        <end position="70"/>
    </location>
</feature>
<comment type="subunit">
    <text evidence="3 8">Homodimer and heterodimers.</text>
</comment>
<name>A0AAV9C991_ACOCL</name>
<organism evidence="11 12">
    <name type="scientific">Acorus calamus</name>
    <name type="common">Sweet flag</name>
    <dbReference type="NCBI Taxonomy" id="4465"/>
    <lineage>
        <taxon>Eukaryota</taxon>
        <taxon>Viridiplantae</taxon>
        <taxon>Streptophyta</taxon>
        <taxon>Embryophyta</taxon>
        <taxon>Tracheophyta</taxon>
        <taxon>Spermatophyta</taxon>
        <taxon>Magnoliopsida</taxon>
        <taxon>Liliopsida</taxon>
        <taxon>Acoraceae</taxon>
        <taxon>Acorus</taxon>
    </lineage>
</organism>
<evidence type="ECO:0000256" key="3">
    <source>
        <dbReference type="ARBA" id="ARBA00011489"/>
    </source>
</evidence>
<dbReference type="Pfam" id="PF04535">
    <property type="entry name" value="CASP_dom"/>
    <property type="match status" value="1"/>
</dbReference>
<evidence type="ECO:0000256" key="6">
    <source>
        <dbReference type="ARBA" id="ARBA00022989"/>
    </source>
</evidence>
<dbReference type="InterPro" id="IPR006702">
    <property type="entry name" value="CASP_dom"/>
</dbReference>
<keyword evidence="7 8" id="KW-0472">Membrane</keyword>
<keyword evidence="4 8" id="KW-1003">Cell membrane</keyword>
<evidence type="ECO:0000259" key="10">
    <source>
        <dbReference type="Pfam" id="PF04535"/>
    </source>
</evidence>
<dbReference type="NCBIfam" id="TIGR01569">
    <property type="entry name" value="A_tha_TIGR01569"/>
    <property type="match status" value="1"/>
</dbReference>
<dbReference type="PANTHER" id="PTHR36488:SF8">
    <property type="entry name" value="CASP-LIKE PROTEIN 1U1"/>
    <property type="match status" value="1"/>
</dbReference>
<comment type="subcellular location">
    <subcellularLocation>
        <location evidence="1 8">Cell membrane</location>
        <topology evidence="1 8">Multi-pass membrane protein</topology>
    </subcellularLocation>
</comment>
<evidence type="ECO:0000256" key="8">
    <source>
        <dbReference type="RuleBase" id="RU361233"/>
    </source>
</evidence>
<feature type="domain" description="Casparian strip membrane protein" evidence="10">
    <location>
        <begin position="3"/>
        <end position="140"/>
    </location>
</feature>
<evidence type="ECO:0000256" key="2">
    <source>
        <dbReference type="ARBA" id="ARBA00007651"/>
    </source>
</evidence>
<comment type="caution">
    <text evidence="8">Lacks conserved residue(s) required for the propagation of feature annotation.</text>
</comment>
<feature type="transmembrane region" description="Helical" evidence="8">
    <location>
        <begin position="82"/>
        <end position="105"/>
    </location>
</feature>
<reference evidence="11" key="1">
    <citation type="journal article" date="2023" name="Nat. Commun.">
        <title>Diploid and tetraploid genomes of Acorus and the evolution of monocots.</title>
        <authorList>
            <person name="Ma L."/>
            <person name="Liu K.W."/>
            <person name="Li Z."/>
            <person name="Hsiao Y.Y."/>
            <person name="Qi Y."/>
            <person name="Fu T."/>
            <person name="Tang G.D."/>
            <person name="Zhang D."/>
            <person name="Sun W.H."/>
            <person name="Liu D.K."/>
            <person name="Li Y."/>
            <person name="Chen G.Z."/>
            <person name="Liu X.D."/>
            <person name="Liao X.Y."/>
            <person name="Jiang Y.T."/>
            <person name="Yu X."/>
            <person name="Hao Y."/>
            <person name="Huang J."/>
            <person name="Zhao X.W."/>
            <person name="Ke S."/>
            <person name="Chen Y.Y."/>
            <person name="Wu W.L."/>
            <person name="Hsu J.L."/>
            <person name="Lin Y.F."/>
            <person name="Huang M.D."/>
            <person name="Li C.Y."/>
            <person name="Huang L."/>
            <person name="Wang Z.W."/>
            <person name="Zhao X."/>
            <person name="Zhong W.Y."/>
            <person name="Peng D.H."/>
            <person name="Ahmad S."/>
            <person name="Lan S."/>
            <person name="Zhang J.S."/>
            <person name="Tsai W.C."/>
            <person name="Van de Peer Y."/>
            <person name="Liu Z.J."/>
        </authorList>
    </citation>
    <scope>NUCLEOTIDE SEQUENCE</scope>
    <source>
        <strain evidence="11">CP</strain>
    </source>
</reference>
<evidence type="ECO:0000256" key="9">
    <source>
        <dbReference type="SAM" id="SignalP"/>
    </source>
</evidence>
<dbReference type="InterPro" id="IPR006459">
    <property type="entry name" value="CASP/CASPL"/>
</dbReference>
<keyword evidence="5 8" id="KW-0812">Transmembrane</keyword>
<dbReference type="AlphaFoldDB" id="A0AAV9C991"/>
<feature type="transmembrane region" description="Helical" evidence="8">
    <location>
        <begin position="129"/>
        <end position="150"/>
    </location>
</feature>
<comment type="similarity">
    <text evidence="2 8">Belongs to the Casparian strip membrane proteins (CASP) family.</text>
</comment>
<protein>
    <recommendedName>
        <fullName evidence="8">CASP-like protein</fullName>
    </recommendedName>
</protein>
<evidence type="ECO:0000256" key="5">
    <source>
        <dbReference type="ARBA" id="ARBA00022692"/>
    </source>
</evidence>
<gene>
    <name evidence="11" type="ORF">QJS10_CPB20g01859</name>
</gene>
<reference evidence="11" key="2">
    <citation type="submission" date="2023-06" db="EMBL/GenBank/DDBJ databases">
        <authorList>
            <person name="Ma L."/>
            <person name="Liu K.-W."/>
            <person name="Li Z."/>
            <person name="Hsiao Y.-Y."/>
            <person name="Qi Y."/>
            <person name="Fu T."/>
            <person name="Tang G."/>
            <person name="Zhang D."/>
            <person name="Sun W.-H."/>
            <person name="Liu D.-K."/>
            <person name="Li Y."/>
            <person name="Chen G.-Z."/>
            <person name="Liu X.-D."/>
            <person name="Liao X.-Y."/>
            <person name="Jiang Y.-T."/>
            <person name="Yu X."/>
            <person name="Hao Y."/>
            <person name="Huang J."/>
            <person name="Zhao X.-W."/>
            <person name="Ke S."/>
            <person name="Chen Y.-Y."/>
            <person name="Wu W.-L."/>
            <person name="Hsu J.-L."/>
            <person name="Lin Y.-F."/>
            <person name="Huang M.-D."/>
            <person name="Li C.-Y."/>
            <person name="Huang L."/>
            <person name="Wang Z.-W."/>
            <person name="Zhao X."/>
            <person name="Zhong W.-Y."/>
            <person name="Peng D.-H."/>
            <person name="Ahmad S."/>
            <person name="Lan S."/>
            <person name="Zhang J.-S."/>
            <person name="Tsai W.-C."/>
            <person name="Van De Peer Y."/>
            <person name="Liu Z.-J."/>
        </authorList>
    </citation>
    <scope>NUCLEOTIDE SEQUENCE</scope>
    <source>
        <strain evidence="11">CP</strain>
        <tissue evidence="11">Leaves</tissue>
    </source>
</reference>
<sequence length="161" mass="17165">MDKSKKAALLFRLLAVAATVSASIVMATSHQTTVVFNVAIEAKYSQTPAFRFFIIANAVASIHGILILFLPPKGLLWRVVVALDLVVVMLLVSSLSAAGAIAQVGKKGNNYAGWMPICDQVKAFCDHVLGALIAGVIGLLIYFGLLLHSIHTVLNPLLLKD</sequence>
<proteinExistence type="inferred from homology"/>
<dbReference type="GO" id="GO:0005886">
    <property type="term" value="C:plasma membrane"/>
    <property type="evidence" value="ECO:0007669"/>
    <property type="project" value="UniProtKB-SubCell"/>
</dbReference>
<evidence type="ECO:0000313" key="12">
    <source>
        <dbReference type="Proteomes" id="UP001180020"/>
    </source>
</evidence>
<feature type="signal peptide" evidence="9">
    <location>
        <begin position="1"/>
        <end position="22"/>
    </location>
</feature>
<keyword evidence="6 8" id="KW-1133">Transmembrane helix</keyword>
<keyword evidence="9" id="KW-0732">Signal</keyword>
<evidence type="ECO:0000256" key="7">
    <source>
        <dbReference type="ARBA" id="ARBA00023136"/>
    </source>
</evidence>
<accession>A0AAV9C991</accession>
<feature type="chain" id="PRO_5043832722" description="CASP-like protein" evidence="9">
    <location>
        <begin position="23"/>
        <end position="161"/>
    </location>
</feature>
<dbReference type="EMBL" id="JAUJYO010000020">
    <property type="protein sequence ID" value="KAK1284883.1"/>
    <property type="molecule type" value="Genomic_DNA"/>
</dbReference>
<evidence type="ECO:0000256" key="4">
    <source>
        <dbReference type="ARBA" id="ARBA00022475"/>
    </source>
</evidence>
<dbReference type="PANTHER" id="PTHR36488">
    <property type="entry name" value="CASP-LIKE PROTEIN 1U1"/>
    <property type="match status" value="1"/>
</dbReference>
<keyword evidence="12" id="KW-1185">Reference proteome</keyword>
<dbReference type="InterPro" id="IPR044173">
    <property type="entry name" value="CASPL"/>
</dbReference>
<dbReference type="Proteomes" id="UP001180020">
    <property type="component" value="Unassembled WGS sequence"/>
</dbReference>
<comment type="caution">
    <text evidence="11">The sequence shown here is derived from an EMBL/GenBank/DDBJ whole genome shotgun (WGS) entry which is preliminary data.</text>
</comment>
<evidence type="ECO:0000313" key="11">
    <source>
        <dbReference type="EMBL" id="KAK1284883.1"/>
    </source>
</evidence>